<organism evidence="1">
    <name type="scientific">Arundo donax</name>
    <name type="common">Giant reed</name>
    <name type="synonym">Donax arundinaceus</name>
    <dbReference type="NCBI Taxonomy" id="35708"/>
    <lineage>
        <taxon>Eukaryota</taxon>
        <taxon>Viridiplantae</taxon>
        <taxon>Streptophyta</taxon>
        <taxon>Embryophyta</taxon>
        <taxon>Tracheophyta</taxon>
        <taxon>Spermatophyta</taxon>
        <taxon>Magnoliopsida</taxon>
        <taxon>Liliopsida</taxon>
        <taxon>Poales</taxon>
        <taxon>Poaceae</taxon>
        <taxon>PACMAD clade</taxon>
        <taxon>Arundinoideae</taxon>
        <taxon>Arundineae</taxon>
        <taxon>Arundo</taxon>
    </lineage>
</organism>
<reference evidence="1" key="2">
    <citation type="journal article" date="2015" name="Data Brief">
        <title>Shoot transcriptome of the giant reed, Arundo donax.</title>
        <authorList>
            <person name="Barrero R.A."/>
            <person name="Guerrero F.D."/>
            <person name="Moolhuijzen P."/>
            <person name="Goolsby J.A."/>
            <person name="Tidwell J."/>
            <person name="Bellgard S.E."/>
            <person name="Bellgard M.I."/>
        </authorList>
    </citation>
    <scope>NUCLEOTIDE SEQUENCE</scope>
    <source>
        <tissue evidence="1">Shoot tissue taken approximately 20 cm above the soil surface</tissue>
    </source>
</reference>
<dbReference type="AlphaFoldDB" id="A0A0A9DLS9"/>
<reference evidence="1" key="1">
    <citation type="submission" date="2014-09" db="EMBL/GenBank/DDBJ databases">
        <authorList>
            <person name="Magalhaes I.L.F."/>
            <person name="Oliveira U."/>
            <person name="Santos F.R."/>
            <person name="Vidigal T.H.D.A."/>
            <person name="Brescovit A.D."/>
            <person name="Santos A.J."/>
        </authorList>
    </citation>
    <scope>NUCLEOTIDE SEQUENCE</scope>
    <source>
        <tissue evidence="1">Shoot tissue taken approximately 20 cm above the soil surface</tissue>
    </source>
</reference>
<protein>
    <submittedName>
        <fullName evidence="1">Uncharacterized protein</fullName>
    </submittedName>
</protein>
<sequence length="78" mass="9200">MFSTNCYIKKRKKEREGYDFEKPPQHQTETRVPIIGDILLAERCIERSRLLQARNKFPILYASLTTQSKLQSHYGIIT</sequence>
<dbReference type="EMBL" id="GBRH01210292">
    <property type="protein sequence ID" value="JAD87603.1"/>
    <property type="molecule type" value="Transcribed_RNA"/>
</dbReference>
<evidence type="ECO:0000313" key="1">
    <source>
        <dbReference type="EMBL" id="JAD87603.1"/>
    </source>
</evidence>
<name>A0A0A9DLS9_ARUDO</name>
<accession>A0A0A9DLS9</accession>
<proteinExistence type="predicted"/>